<dbReference type="OrthoDB" id="49104at2"/>
<dbReference type="AlphaFoldDB" id="A0A1E5LBA1"/>
<protein>
    <recommendedName>
        <fullName evidence="2">CBS domain-containing protein</fullName>
    </recommendedName>
</protein>
<proteinExistence type="predicted"/>
<feature type="domain" description="CBS" evidence="2">
    <location>
        <begin position="104"/>
        <end position="164"/>
    </location>
</feature>
<accession>A0A1E5LBA1</accession>
<evidence type="ECO:0000313" key="3">
    <source>
        <dbReference type="EMBL" id="OEH91343.1"/>
    </source>
</evidence>
<keyword evidence="4" id="KW-1185">Reference proteome</keyword>
<sequence length="239" mass="27608">MIKNETKLSERFEVAYNKIDTVLKKSVINSDKSYTALVRKGAKHHQLIETYYDELIQYGKLRNAIVHGKKEVGEYIAEPHLEVVEKIETIATIFTQPNYALTIATKDVILFDYEDTVVSVIRAIKQHNYSQYPVYKDKKCIGLLTTGDIVKWMANYTVNNIVDLADIKVKDILINLENLPIKFVEKSINIFEVEEIFENVHKEKKDLEAIIVTENGRINERPLGLITAWDLIEIDYTTE</sequence>
<name>A0A1E5LBA1_9BACI</name>
<dbReference type="Proteomes" id="UP000095209">
    <property type="component" value="Unassembled WGS sequence"/>
</dbReference>
<reference evidence="3 4" key="1">
    <citation type="submission" date="2016-08" db="EMBL/GenBank/DDBJ databases">
        <title>Genome of Bacillus solimangrovi GH2-4.</title>
        <authorList>
            <person name="Lim S."/>
            <person name="Kim B.-C."/>
        </authorList>
    </citation>
    <scope>NUCLEOTIDE SEQUENCE [LARGE SCALE GENOMIC DNA]</scope>
    <source>
        <strain evidence="3 4">GH2-4</strain>
    </source>
</reference>
<dbReference type="RefSeq" id="WP_069718603.1">
    <property type="nucleotide sequence ID" value="NZ_MJEH01000062.1"/>
</dbReference>
<evidence type="ECO:0000313" key="4">
    <source>
        <dbReference type="Proteomes" id="UP000095209"/>
    </source>
</evidence>
<evidence type="ECO:0000259" key="2">
    <source>
        <dbReference type="PROSITE" id="PS51371"/>
    </source>
</evidence>
<evidence type="ECO:0000256" key="1">
    <source>
        <dbReference type="PROSITE-ProRule" id="PRU00703"/>
    </source>
</evidence>
<gene>
    <name evidence="3" type="ORF">BFG57_05615</name>
</gene>
<dbReference type="PROSITE" id="PS51371">
    <property type="entry name" value="CBS"/>
    <property type="match status" value="1"/>
</dbReference>
<dbReference type="EMBL" id="MJEH01000062">
    <property type="protein sequence ID" value="OEH91343.1"/>
    <property type="molecule type" value="Genomic_DNA"/>
</dbReference>
<dbReference type="STRING" id="1305675.BFG57_05615"/>
<keyword evidence="1" id="KW-0129">CBS domain</keyword>
<organism evidence="3 4">
    <name type="scientific">Bacillus solimangrovi</name>
    <dbReference type="NCBI Taxonomy" id="1305675"/>
    <lineage>
        <taxon>Bacteria</taxon>
        <taxon>Bacillati</taxon>
        <taxon>Bacillota</taxon>
        <taxon>Bacilli</taxon>
        <taxon>Bacillales</taxon>
        <taxon>Bacillaceae</taxon>
        <taxon>Bacillus</taxon>
    </lineage>
</organism>
<dbReference type="Gene3D" id="3.10.580.10">
    <property type="entry name" value="CBS-domain"/>
    <property type="match status" value="1"/>
</dbReference>
<dbReference type="Pfam" id="PF00571">
    <property type="entry name" value="CBS"/>
    <property type="match status" value="1"/>
</dbReference>
<comment type="caution">
    <text evidence="3">The sequence shown here is derived from an EMBL/GenBank/DDBJ whole genome shotgun (WGS) entry which is preliminary data.</text>
</comment>
<dbReference type="SUPFAM" id="SSF54631">
    <property type="entry name" value="CBS-domain pair"/>
    <property type="match status" value="1"/>
</dbReference>
<dbReference type="InterPro" id="IPR046342">
    <property type="entry name" value="CBS_dom_sf"/>
</dbReference>
<dbReference type="InterPro" id="IPR000644">
    <property type="entry name" value="CBS_dom"/>
</dbReference>